<evidence type="ECO:0000256" key="1">
    <source>
        <dbReference type="SAM" id="MobiDB-lite"/>
    </source>
</evidence>
<dbReference type="EMBL" id="UPHU01000001">
    <property type="protein sequence ID" value="VBA51698.1"/>
    <property type="molecule type" value="Genomic_DNA"/>
</dbReference>
<evidence type="ECO:0000256" key="2">
    <source>
        <dbReference type="SAM" id="SignalP"/>
    </source>
</evidence>
<name>A0A498QQ82_9MYCO</name>
<dbReference type="Proteomes" id="UP000268285">
    <property type="component" value="Unassembled WGS sequence"/>
</dbReference>
<keyword evidence="2" id="KW-0732">Signal</keyword>
<organism evidence="3 4">
    <name type="scientific">Mycobacterium pseudokansasii</name>
    <dbReference type="NCBI Taxonomy" id="2341080"/>
    <lineage>
        <taxon>Bacteria</taxon>
        <taxon>Bacillati</taxon>
        <taxon>Actinomycetota</taxon>
        <taxon>Actinomycetes</taxon>
        <taxon>Mycobacteriales</taxon>
        <taxon>Mycobacteriaceae</taxon>
        <taxon>Mycobacterium</taxon>
    </lineage>
</organism>
<feature type="compositionally biased region" description="Low complexity" evidence="1">
    <location>
        <begin position="66"/>
        <end position="79"/>
    </location>
</feature>
<feature type="signal peptide" evidence="2">
    <location>
        <begin position="1"/>
        <end position="23"/>
    </location>
</feature>
<feature type="region of interest" description="Disordered" evidence="1">
    <location>
        <begin position="216"/>
        <end position="238"/>
    </location>
</feature>
<evidence type="ECO:0000313" key="3">
    <source>
        <dbReference type="EMBL" id="VBA51698.1"/>
    </source>
</evidence>
<protein>
    <submittedName>
        <fullName evidence="3">Uncharacterized protein</fullName>
    </submittedName>
</protein>
<dbReference type="AlphaFoldDB" id="A0A498QQ82"/>
<feature type="compositionally biased region" description="Low complexity" evidence="1">
    <location>
        <begin position="216"/>
        <end position="229"/>
    </location>
</feature>
<reference evidence="3 4" key="1">
    <citation type="submission" date="2018-09" db="EMBL/GenBank/DDBJ databases">
        <authorList>
            <person name="Tagini F."/>
        </authorList>
    </citation>
    <scope>NUCLEOTIDE SEQUENCE [LARGE SCALE GENOMIC DNA]</scope>
    <source>
        <strain evidence="3 4">MK142</strain>
    </source>
</reference>
<gene>
    <name evidence="3" type="ORF">LAUMK142_03228</name>
</gene>
<feature type="chain" id="PRO_5019828155" evidence="2">
    <location>
        <begin position="24"/>
        <end position="253"/>
    </location>
</feature>
<proteinExistence type="predicted"/>
<keyword evidence="4" id="KW-1185">Reference proteome</keyword>
<sequence>MRRKRCCSAVRRPVSPAAAPAAAATVAPASGEEALAGWPWAAVWLVDLATGDTSELPAEGDDETEAATAAPETGPVGVAGATGGVMTGGRKSAPYAGKGPAGVALTGATGAGAWPLVITGATDVMVVSAGGDTTGAGLAAAAASGTCCTTGALAGIVGVPAIGGAVNGVAGESGWVAACSAPSDRDWVPAAAGAPVIMPVVNDWLNDCGDSGAVAAAGDAGAETPGTDGPPIAGTPGGGEGVMVFVGGTAGAI</sequence>
<evidence type="ECO:0000313" key="4">
    <source>
        <dbReference type="Proteomes" id="UP000268285"/>
    </source>
</evidence>
<feature type="region of interest" description="Disordered" evidence="1">
    <location>
        <begin position="53"/>
        <end position="83"/>
    </location>
</feature>
<accession>A0A498QQ82</accession>